<keyword evidence="4" id="KW-0808">Transferase</keyword>
<dbReference type="EC" id="2.3.1.39" evidence="1"/>
<feature type="region of interest" description="Disordered" evidence="8">
    <location>
        <begin position="384"/>
        <end position="444"/>
    </location>
</feature>
<dbReference type="SMART" id="SM00827">
    <property type="entry name" value="PKS_AT"/>
    <property type="match status" value="1"/>
</dbReference>
<dbReference type="Pfam" id="PF00550">
    <property type="entry name" value="PP-binding"/>
    <property type="match status" value="1"/>
</dbReference>
<dbReference type="HOGENOM" id="CLU_038369_0_0_11"/>
<dbReference type="EMBL" id="JNFQ01000006">
    <property type="protein sequence ID" value="KFG71638.1"/>
    <property type="molecule type" value="Genomic_DNA"/>
</dbReference>
<accession>A0A086MRX0</accession>
<dbReference type="SUPFAM" id="SSF47336">
    <property type="entry name" value="ACP-like"/>
    <property type="match status" value="1"/>
</dbReference>
<dbReference type="InterPro" id="IPR016035">
    <property type="entry name" value="Acyl_Trfase/lysoPLipase"/>
</dbReference>
<dbReference type="PANTHER" id="PTHR42681:SF1">
    <property type="entry name" value="MALONYL-COA-ACYL CARRIER PROTEIN TRANSACYLASE, MITOCHONDRIAL"/>
    <property type="match status" value="1"/>
</dbReference>
<keyword evidence="2" id="KW-0596">Phosphopantetheine</keyword>
<dbReference type="InterPro" id="IPR009081">
    <property type="entry name" value="PP-bd_ACP"/>
</dbReference>
<dbReference type="SUPFAM" id="SSF52151">
    <property type="entry name" value="FabD/lysophospholipase-like"/>
    <property type="match status" value="1"/>
</dbReference>
<evidence type="ECO:0000256" key="8">
    <source>
        <dbReference type="SAM" id="MobiDB-lite"/>
    </source>
</evidence>
<dbReference type="Gene3D" id="3.40.366.10">
    <property type="entry name" value="Malonyl-Coenzyme A Acyl Carrier Protein, domain 2"/>
    <property type="match status" value="1"/>
</dbReference>
<organism evidence="10 11">
    <name type="scientific">Streptomyces mutabilis</name>
    <dbReference type="NCBI Taxonomy" id="67332"/>
    <lineage>
        <taxon>Bacteria</taxon>
        <taxon>Bacillati</taxon>
        <taxon>Actinomycetota</taxon>
        <taxon>Actinomycetes</taxon>
        <taxon>Kitasatosporales</taxon>
        <taxon>Streptomycetaceae</taxon>
        <taxon>Streptomyces</taxon>
    </lineage>
</organism>
<dbReference type="GO" id="GO:0017000">
    <property type="term" value="P:antibiotic biosynthetic process"/>
    <property type="evidence" value="ECO:0007669"/>
    <property type="project" value="UniProtKB-KW"/>
</dbReference>
<dbReference type="InterPro" id="IPR006162">
    <property type="entry name" value="Ppantetheine_attach_site"/>
</dbReference>
<evidence type="ECO:0000256" key="5">
    <source>
        <dbReference type="ARBA" id="ARBA00023194"/>
    </source>
</evidence>
<dbReference type="InterPro" id="IPR016036">
    <property type="entry name" value="Malonyl_transacylase_ACP-bd"/>
</dbReference>
<dbReference type="STRING" id="1915400.FM21_33200"/>
<gene>
    <name evidence="10" type="ORF">FM21_33200</name>
</gene>
<dbReference type="InterPro" id="IPR050858">
    <property type="entry name" value="Mal-CoA-ACP_Trans/PKS_FabD"/>
</dbReference>
<comment type="caution">
    <text evidence="10">The sequence shown here is derived from an EMBL/GenBank/DDBJ whole genome shotgun (WGS) entry which is preliminary data.</text>
</comment>
<evidence type="ECO:0000313" key="10">
    <source>
        <dbReference type="EMBL" id="KFG71638.1"/>
    </source>
</evidence>
<keyword evidence="3" id="KW-0597">Phosphoprotein</keyword>
<keyword evidence="5" id="KW-0045">Antibiotic biosynthesis</keyword>
<evidence type="ECO:0000256" key="4">
    <source>
        <dbReference type="ARBA" id="ARBA00022679"/>
    </source>
</evidence>
<dbReference type="PROSITE" id="PS50075">
    <property type="entry name" value="CARRIER"/>
    <property type="match status" value="1"/>
</dbReference>
<dbReference type="InterPro" id="IPR014043">
    <property type="entry name" value="Acyl_transferase_dom"/>
</dbReference>
<dbReference type="Proteomes" id="UP000029095">
    <property type="component" value="Unassembled WGS sequence"/>
</dbReference>
<evidence type="ECO:0000256" key="6">
    <source>
        <dbReference type="ARBA" id="ARBA00023315"/>
    </source>
</evidence>
<dbReference type="RefSeq" id="WP_043385117.1">
    <property type="nucleotide sequence ID" value="NZ_KN039949.1"/>
</dbReference>
<evidence type="ECO:0000256" key="2">
    <source>
        <dbReference type="ARBA" id="ARBA00022450"/>
    </source>
</evidence>
<evidence type="ECO:0000313" key="11">
    <source>
        <dbReference type="Proteomes" id="UP000029095"/>
    </source>
</evidence>
<dbReference type="SUPFAM" id="SSF55048">
    <property type="entry name" value="Probable ACP-binding domain of malonyl-CoA ACP transacylase"/>
    <property type="match status" value="1"/>
</dbReference>
<evidence type="ECO:0000256" key="3">
    <source>
        <dbReference type="ARBA" id="ARBA00022553"/>
    </source>
</evidence>
<reference evidence="10 11" key="1">
    <citation type="submission" date="2014-05" db="EMBL/GenBank/DDBJ databases">
        <title>Complete genome sequence of the Streptomyces mutabilis TRM45540.</title>
        <authorList>
            <person name="Luo X."/>
            <person name="Zhang L."/>
        </authorList>
    </citation>
    <scope>NUCLEOTIDE SEQUENCE [LARGE SCALE GENOMIC DNA]</scope>
    <source>
        <strain evidence="10 11">TRM45540</strain>
    </source>
</reference>
<feature type="compositionally biased region" description="Low complexity" evidence="8">
    <location>
        <begin position="420"/>
        <end position="444"/>
    </location>
</feature>
<evidence type="ECO:0000259" key="9">
    <source>
        <dbReference type="PROSITE" id="PS50075"/>
    </source>
</evidence>
<feature type="compositionally biased region" description="Pro residues" evidence="8">
    <location>
        <begin position="408"/>
        <end position="419"/>
    </location>
</feature>
<dbReference type="PANTHER" id="PTHR42681">
    <property type="entry name" value="MALONYL-COA-ACYL CARRIER PROTEIN TRANSACYLASE, MITOCHONDRIAL"/>
    <property type="match status" value="1"/>
</dbReference>
<feature type="domain" description="Carrier" evidence="9">
    <location>
        <begin position="446"/>
        <end position="523"/>
    </location>
</feature>
<dbReference type="AlphaFoldDB" id="A0A086MRX0"/>
<sequence length="533" mass="56015">MNTTEKDLRPVLLFPGQGGYDGAALHQARARHPEVEDVFGRIDTVTVELFGRRLSDVLFDDGPVELPRLLEQDPWISQLAVYGSGLAAHRILTGRGVTPAALIGHSLGEITALVAAGAFSVEDGARIVARRTGIVAEGAFRDGAMAAVAASAERCLHLLGLLADPRLAVAAENHDGQTVLSGPREAIEHVRVIGGRLGIGVVELDTPFAFHNPALAGSGARFAEFVRGIARHPLTVPVLSPILQRFYTPEEDLAGPLAAHFTRPVRFFAAVRDLYDAGERLFIESGGRAALTSLVTKTLAAGGGAPAEVTVLATLTAGRDGAPALAATLRTLHERGQAEADVLPELRRRLAPTLTDEEFEAFWAAEGTDVVALVTRMADAFRGGPAADGSPDGQDPVTNTAHGTVPAPAQPARPSPSGEPAPARNAPAAAPADAAATPATAPPTRSELFEAVRTLYAEALEYPEDVFTPDALLEAELGVDSVKQVELLARASQLYGLPARGSDFRLADYDCLDKIVDLLHDELSRHSAEGAAV</sequence>
<evidence type="ECO:0000256" key="7">
    <source>
        <dbReference type="ARBA" id="ARBA00048462"/>
    </source>
</evidence>
<dbReference type="GO" id="GO:0004314">
    <property type="term" value="F:[acyl-carrier-protein] S-malonyltransferase activity"/>
    <property type="evidence" value="ECO:0007669"/>
    <property type="project" value="UniProtKB-EC"/>
</dbReference>
<keyword evidence="6" id="KW-0012">Acyltransferase</keyword>
<dbReference type="InterPro" id="IPR036736">
    <property type="entry name" value="ACP-like_sf"/>
</dbReference>
<evidence type="ECO:0000256" key="1">
    <source>
        <dbReference type="ARBA" id="ARBA00013258"/>
    </source>
</evidence>
<dbReference type="Gene3D" id="1.10.1200.10">
    <property type="entry name" value="ACP-like"/>
    <property type="match status" value="1"/>
</dbReference>
<proteinExistence type="predicted"/>
<keyword evidence="11" id="KW-1185">Reference proteome</keyword>
<comment type="catalytic activity">
    <reaction evidence="7">
        <text>holo-[ACP] + malonyl-CoA = malonyl-[ACP] + CoA</text>
        <dbReference type="Rhea" id="RHEA:41792"/>
        <dbReference type="Rhea" id="RHEA-COMP:9623"/>
        <dbReference type="Rhea" id="RHEA-COMP:9685"/>
        <dbReference type="ChEBI" id="CHEBI:57287"/>
        <dbReference type="ChEBI" id="CHEBI:57384"/>
        <dbReference type="ChEBI" id="CHEBI:64479"/>
        <dbReference type="ChEBI" id="CHEBI:78449"/>
        <dbReference type="EC" id="2.3.1.39"/>
    </reaction>
</comment>
<dbReference type="GO" id="GO:0005829">
    <property type="term" value="C:cytosol"/>
    <property type="evidence" value="ECO:0007669"/>
    <property type="project" value="TreeGrafter"/>
</dbReference>
<dbReference type="Gene3D" id="3.30.70.3290">
    <property type="match status" value="1"/>
</dbReference>
<dbReference type="PROSITE" id="PS00012">
    <property type="entry name" value="PHOSPHOPANTETHEINE"/>
    <property type="match status" value="1"/>
</dbReference>
<protein>
    <recommendedName>
        <fullName evidence="1">[acyl-carrier-protein] S-malonyltransferase</fullName>
        <ecNumber evidence="1">2.3.1.39</ecNumber>
    </recommendedName>
</protein>
<dbReference type="InterPro" id="IPR001227">
    <property type="entry name" value="Ac_transferase_dom_sf"/>
</dbReference>
<name>A0A086MRX0_9ACTN</name>
<dbReference type="Pfam" id="PF00698">
    <property type="entry name" value="Acyl_transf_1"/>
    <property type="match status" value="1"/>
</dbReference>
<dbReference type="GO" id="GO:0006633">
    <property type="term" value="P:fatty acid biosynthetic process"/>
    <property type="evidence" value="ECO:0007669"/>
    <property type="project" value="TreeGrafter"/>
</dbReference>